<sequence length="359" mass="39596">MSRYYGDWAPYVSAAERRRQAARLVVKLRRKGSPITPVTIEGRTIAKTFWGRAWCDMMESYGDYASRLPRGRSYVRNGLVIDLQIETGCVTALVSGSDVYTVIISVKQTAKTQWQSICADCSRGIESVVELLQGRLSKGVMERICQQGAGLFPEPSQIRFACTCPDHASMCKHVAAVLYGVGARLDEKPELLFRLRAVDEAELVAGIDTALSVPKSRPTTNKVLVAEDMAALFGLDMADAERPDQPLNKPARSKVQPGKDKATPTLPRRSTSGVHVAREHAAVADKAVALKTTKARDPRVPVKPSKQSSHAMAEAKPHKQQDASKKVQSSRPSAKRELEPKCDKKESNELNASFRRNRR</sequence>
<evidence type="ECO:0000313" key="4">
    <source>
        <dbReference type="EMBL" id="MCB8878535.1"/>
    </source>
</evidence>
<reference evidence="4" key="1">
    <citation type="journal article" date="2021" name="Microorganisms">
        <title>Acidisoma silvae sp. nov. and Acidisomacellulosilytica sp. nov., Two Acidophilic Bacteria Isolated from Decaying Wood, Hydrolyzing Cellulose and Producing Poly-3-hydroxybutyrate.</title>
        <authorList>
            <person name="Mieszkin S."/>
            <person name="Pouder E."/>
            <person name="Uroz S."/>
            <person name="Simon-Colin C."/>
            <person name="Alain K."/>
        </authorList>
    </citation>
    <scope>NUCLEOTIDE SEQUENCE</scope>
    <source>
        <strain evidence="4">HW T2.11</strain>
    </source>
</reference>
<keyword evidence="1" id="KW-0863">Zinc-finger</keyword>
<comment type="caution">
    <text evidence="4">The sequence shown here is derived from an EMBL/GenBank/DDBJ whole genome shotgun (WGS) entry which is preliminary data.</text>
</comment>
<name>A0A964E1H3_9PROT</name>
<dbReference type="PANTHER" id="PTHR38133:SF1">
    <property type="entry name" value="SLR1429 PROTEIN"/>
    <property type="match status" value="1"/>
</dbReference>
<feature type="compositionally biased region" description="Basic and acidic residues" evidence="2">
    <location>
        <begin position="334"/>
        <end position="348"/>
    </location>
</feature>
<evidence type="ECO:0000259" key="3">
    <source>
        <dbReference type="PROSITE" id="PS50966"/>
    </source>
</evidence>
<keyword evidence="1" id="KW-0862">Zinc</keyword>
<accession>A0A964E1H3</accession>
<feature type="region of interest" description="Disordered" evidence="2">
    <location>
        <begin position="240"/>
        <end position="359"/>
    </location>
</feature>
<dbReference type="InterPro" id="IPR007527">
    <property type="entry name" value="Znf_SWIM"/>
</dbReference>
<dbReference type="RefSeq" id="WP_227324177.1">
    <property type="nucleotide sequence ID" value="NZ_JAESVB010000049.1"/>
</dbReference>
<dbReference type="PROSITE" id="PS50966">
    <property type="entry name" value="ZF_SWIM"/>
    <property type="match status" value="1"/>
</dbReference>
<feature type="domain" description="SWIM-type" evidence="3">
    <location>
        <begin position="147"/>
        <end position="182"/>
    </location>
</feature>
<evidence type="ECO:0000313" key="5">
    <source>
        <dbReference type="Proteomes" id="UP000708298"/>
    </source>
</evidence>
<evidence type="ECO:0000256" key="1">
    <source>
        <dbReference type="PROSITE-ProRule" id="PRU00325"/>
    </source>
</evidence>
<gene>
    <name evidence="4" type="ORF">ASILVAE211_25420</name>
</gene>
<evidence type="ECO:0000256" key="2">
    <source>
        <dbReference type="SAM" id="MobiDB-lite"/>
    </source>
</evidence>
<keyword evidence="1" id="KW-0479">Metal-binding</keyword>
<dbReference type="GO" id="GO:0008270">
    <property type="term" value="F:zinc ion binding"/>
    <property type="evidence" value="ECO:0007669"/>
    <property type="project" value="UniProtKB-KW"/>
</dbReference>
<dbReference type="Proteomes" id="UP000708298">
    <property type="component" value="Unassembled WGS sequence"/>
</dbReference>
<dbReference type="EMBL" id="JAESVB010000049">
    <property type="protein sequence ID" value="MCB8878535.1"/>
    <property type="molecule type" value="Genomic_DNA"/>
</dbReference>
<reference evidence="4" key="2">
    <citation type="submission" date="2021-01" db="EMBL/GenBank/DDBJ databases">
        <authorList>
            <person name="Mieszkin S."/>
            <person name="Pouder E."/>
            <person name="Alain K."/>
        </authorList>
    </citation>
    <scope>NUCLEOTIDE SEQUENCE</scope>
    <source>
        <strain evidence="4">HW T2.11</strain>
    </source>
</reference>
<protein>
    <recommendedName>
        <fullName evidence="3">SWIM-type domain-containing protein</fullName>
    </recommendedName>
</protein>
<feature type="compositionally biased region" description="Basic and acidic residues" evidence="2">
    <location>
        <begin position="313"/>
        <end position="325"/>
    </location>
</feature>
<dbReference type="PANTHER" id="PTHR38133">
    <property type="entry name" value="SLR1429 PROTEIN"/>
    <property type="match status" value="1"/>
</dbReference>
<dbReference type="AlphaFoldDB" id="A0A964E1H3"/>
<organism evidence="4 5">
    <name type="scientific">Acidisoma silvae</name>
    <dbReference type="NCBI Taxonomy" id="2802396"/>
    <lineage>
        <taxon>Bacteria</taxon>
        <taxon>Pseudomonadati</taxon>
        <taxon>Pseudomonadota</taxon>
        <taxon>Alphaproteobacteria</taxon>
        <taxon>Acetobacterales</taxon>
        <taxon>Acidocellaceae</taxon>
        <taxon>Acidisoma</taxon>
    </lineage>
</organism>
<keyword evidence="5" id="KW-1185">Reference proteome</keyword>
<proteinExistence type="predicted"/>